<feature type="transmembrane region" description="Helical" evidence="8">
    <location>
        <begin position="498"/>
        <end position="519"/>
    </location>
</feature>
<evidence type="ECO:0000256" key="4">
    <source>
        <dbReference type="ARBA" id="ARBA00022692"/>
    </source>
</evidence>
<accession>A0A2N3PQ30</accession>
<dbReference type="NCBIfam" id="TIGR03648">
    <property type="entry name" value="Na_symport_lg"/>
    <property type="match status" value="1"/>
</dbReference>
<feature type="transmembrane region" description="Helical" evidence="8">
    <location>
        <begin position="531"/>
        <end position="551"/>
    </location>
</feature>
<evidence type="ECO:0000256" key="3">
    <source>
        <dbReference type="ARBA" id="ARBA00022448"/>
    </source>
</evidence>
<feature type="transmembrane region" description="Helical" evidence="8">
    <location>
        <begin position="76"/>
        <end position="102"/>
    </location>
</feature>
<feature type="transmembrane region" description="Helical" evidence="8">
    <location>
        <begin position="310"/>
        <end position="330"/>
    </location>
</feature>
<protein>
    <submittedName>
        <fullName evidence="9">Cation acetate symporter</fullName>
    </submittedName>
</protein>
<feature type="transmembrane region" description="Helical" evidence="8">
    <location>
        <begin position="39"/>
        <end position="55"/>
    </location>
</feature>
<dbReference type="PANTHER" id="PTHR48086:SF5">
    <property type="entry name" value="NA(+):SOLUTE SYMPORTER (SSF FAMILY)"/>
    <property type="match status" value="1"/>
</dbReference>
<feature type="transmembrane region" description="Helical" evidence="8">
    <location>
        <begin position="443"/>
        <end position="460"/>
    </location>
</feature>
<dbReference type="Proteomes" id="UP000233293">
    <property type="component" value="Unassembled WGS sequence"/>
</dbReference>
<keyword evidence="10" id="KW-1185">Reference proteome</keyword>
<feature type="transmembrane region" description="Helical" evidence="8">
    <location>
        <begin position="108"/>
        <end position="129"/>
    </location>
</feature>
<organism evidence="9 10">
    <name type="scientific">Telmatospirillum siberiense</name>
    <dbReference type="NCBI Taxonomy" id="382514"/>
    <lineage>
        <taxon>Bacteria</taxon>
        <taxon>Pseudomonadati</taxon>
        <taxon>Pseudomonadota</taxon>
        <taxon>Alphaproteobacteria</taxon>
        <taxon>Rhodospirillales</taxon>
        <taxon>Rhodospirillaceae</taxon>
        <taxon>Telmatospirillum</taxon>
    </lineage>
</organism>
<dbReference type="InterPro" id="IPR038377">
    <property type="entry name" value="Na/Glc_symporter_sf"/>
</dbReference>
<dbReference type="InterPro" id="IPR050277">
    <property type="entry name" value="Sodium:Solute_Symporter"/>
</dbReference>
<dbReference type="PROSITE" id="PS50283">
    <property type="entry name" value="NA_SOLUT_SYMP_3"/>
    <property type="match status" value="1"/>
</dbReference>
<feature type="transmembrane region" description="Helical" evidence="8">
    <location>
        <begin position="183"/>
        <end position="201"/>
    </location>
</feature>
<dbReference type="GO" id="GO:0022857">
    <property type="term" value="F:transmembrane transporter activity"/>
    <property type="evidence" value="ECO:0007669"/>
    <property type="project" value="InterPro"/>
</dbReference>
<feature type="transmembrane region" description="Helical" evidence="8">
    <location>
        <begin position="393"/>
        <end position="422"/>
    </location>
</feature>
<sequence length="586" mass="61032">MKGDFTQNMGRVFVIYTGGCLLCAAVLALLSLAGVSDRTIGIAFVLLTVAFYASMGTLGRSARNADHYGAGQSVPALYTGMATAADWMSAASFIGLAGAIYAAGYDGLAFLLGWSGGYVLVAVLLAPYLRKFGQFTVPDFLSARYGGTPARMVGTLVLMSASFLYVVAQLYGTGIIAARFLGLDFRAAVFVGLAGILLCSMQGGMRTLIWTQVAQYLVVIAAYLLPVVILSVRATGVPFPQIMYGQALQRVAGLTTQLGAPSEILSPTGIVDGINFFGVTICLMLGTASLPHVLARFFRTPSVREARISVAWSLLFIFLLYSAAPAYAAFAKLEILQRLADGRLAGDAAWLAEWSRVGLISAGAAAGSPELTQIHIDPDALVLAIPEIAGLPFVVGAVVAAGGLAAAMSSADGLLLSIGKALSHDIYHRLLAPDSSPRRRLSVCRLGMIVAAILAAWMASTRPAGIVTVVGWAFSLAASGLFPALVLGIWWKRATARGAVAGMAAGWSVCLAYILAVQAGWISPVLGVRTIAAGLFGIPAAFLVTLSVSLATPPPSREMQAFIDSIRKPRGPVHPIGEAAGQIDGS</sequence>
<proteinExistence type="inferred from homology"/>
<evidence type="ECO:0000256" key="7">
    <source>
        <dbReference type="RuleBase" id="RU362091"/>
    </source>
</evidence>
<reference evidence="10" key="1">
    <citation type="submission" date="2017-12" db="EMBL/GenBank/DDBJ databases">
        <title>Draft genome sequence of Telmatospirillum siberiense 26-4b1T, an acidotolerant peatland alphaproteobacterium potentially involved in sulfur cycling.</title>
        <authorList>
            <person name="Hausmann B."/>
            <person name="Pjevac P."/>
            <person name="Schreck K."/>
            <person name="Herbold C.W."/>
            <person name="Daims H."/>
            <person name="Wagner M."/>
            <person name="Pester M."/>
            <person name="Loy A."/>
        </authorList>
    </citation>
    <scope>NUCLEOTIDE SEQUENCE [LARGE SCALE GENOMIC DNA]</scope>
    <source>
        <strain evidence="10">26-4b1</strain>
    </source>
</reference>
<dbReference type="AlphaFoldDB" id="A0A2N3PQ30"/>
<feature type="transmembrane region" description="Helical" evidence="8">
    <location>
        <begin position="213"/>
        <end position="234"/>
    </location>
</feature>
<comment type="similarity">
    <text evidence="2 7">Belongs to the sodium:solute symporter (SSF) (TC 2.A.21) family.</text>
</comment>
<name>A0A2N3PQ30_9PROT</name>
<comment type="subcellular location">
    <subcellularLocation>
        <location evidence="1">Membrane</location>
        <topology evidence="1">Multi-pass membrane protein</topology>
    </subcellularLocation>
</comment>
<dbReference type="InterPro" id="IPR001734">
    <property type="entry name" value="Na/solute_symporter"/>
</dbReference>
<dbReference type="Gene3D" id="1.20.1730.10">
    <property type="entry name" value="Sodium/glucose cotransporter"/>
    <property type="match status" value="1"/>
</dbReference>
<dbReference type="EMBL" id="PIUM01000031">
    <property type="protein sequence ID" value="PKU22515.1"/>
    <property type="molecule type" value="Genomic_DNA"/>
</dbReference>
<feature type="transmembrane region" description="Helical" evidence="8">
    <location>
        <begin position="150"/>
        <end position="171"/>
    </location>
</feature>
<evidence type="ECO:0000256" key="6">
    <source>
        <dbReference type="ARBA" id="ARBA00023136"/>
    </source>
</evidence>
<evidence type="ECO:0000313" key="9">
    <source>
        <dbReference type="EMBL" id="PKU22515.1"/>
    </source>
</evidence>
<dbReference type="InterPro" id="IPR019899">
    <property type="entry name" value="Na/solute_symporter_VC_2705"/>
</dbReference>
<keyword evidence="6 8" id="KW-0472">Membrane</keyword>
<keyword evidence="5 8" id="KW-1133">Transmembrane helix</keyword>
<feature type="transmembrane region" description="Helical" evidence="8">
    <location>
        <begin position="276"/>
        <end position="298"/>
    </location>
</feature>
<keyword evidence="3" id="KW-0813">Transport</keyword>
<comment type="caution">
    <text evidence="9">The sequence shown here is derived from an EMBL/GenBank/DDBJ whole genome shotgun (WGS) entry which is preliminary data.</text>
</comment>
<evidence type="ECO:0000256" key="2">
    <source>
        <dbReference type="ARBA" id="ARBA00006434"/>
    </source>
</evidence>
<dbReference type="CDD" id="cd11480">
    <property type="entry name" value="SLC5sbd_u4"/>
    <property type="match status" value="1"/>
</dbReference>
<evidence type="ECO:0000256" key="8">
    <source>
        <dbReference type="SAM" id="Phobius"/>
    </source>
</evidence>
<feature type="transmembrane region" description="Helical" evidence="8">
    <location>
        <begin position="466"/>
        <end position="491"/>
    </location>
</feature>
<evidence type="ECO:0000313" key="10">
    <source>
        <dbReference type="Proteomes" id="UP000233293"/>
    </source>
</evidence>
<dbReference type="OrthoDB" id="9764416at2"/>
<keyword evidence="4 8" id="KW-0812">Transmembrane</keyword>
<evidence type="ECO:0000256" key="1">
    <source>
        <dbReference type="ARBA" id="ARBA00004141"/>
    </source>
</evidence>
<evidence type="ECO:0000256" key="5">
    <source>
        <dbReference type="ARBA" id="ARBA00022989"/>
    </source>
</evidence>
<feature type="transmembrane region" description="Helical" evidence="8">
    <location>
        <begin position="12"/>
        <end position="33"/>
    </location>
</feature>
<gene>
    <name evidence="9" type="ORF">CWS72_21315</name>
</gene>
<dbReference type="Pfam" id="PF00474">
    <property type="entry name" value="SSF"/>
    <property type="match status" value="2"/>
</dbReference>
<dbReference type="PANTHER" id="PTHR48086">
    <property type="entry name" value="SODIUM/PROLINE SYMPORTER-RELATED"/>
    <property type="match status" value="1"/>
</dbReference>
<dbReference type="GO" id="GO:0005886">
    <property type="term" value="C:plasma membrane"/>
    <property type="evidence" value="ECO:0007669"/>
    <property type="project" value="TreeGrafter"/>
</dbReference>